<dbReference type="EMBL" id="JBHSMH010000030">
    <property type="protein sequence ID" value="MFC5469339.1"/>
    <property type="molecule type" value="Genomic_DNA"/>
</dbReference>
<gene>
    <name evidence="3" type="ORF">ACFPPD_11455</name>
</gene>
<dbReference type="PANTHER" id="PTHR43384">
    <property type="entry name" value="SEPTUM SITE-DETERMINING PROTEIN MIND HOMOLOG, CHLOROPLASTIC-RELATED"/>
    <property type="match status" value="1"/>
</dbReference>
<accession>A0ABW0LU68</accession>
<name>A0ABW0LU68_9BACL</name>
<dbReference type="SUPFAM" id="SSF52540">
    <property type="entry name" value="P-loop containing nucleoside triphosphate hydrolases"/>
    <property type="match status" value="1"/>
</dbReference>
<dbReference type="Pfam" id="PF10609">
    <property type="entry name" value="ParA"/>
    <property type="match status" value="1"/>
</dbReference>
<dbReference type="InterPro" id="IPR050625">
    <property type="entry name" value="ParA/MinD_ATPase"/>
</dbReference>
<dbReference type="PANTHER" id="PTHR43384:SF13">
    <property type="entry name" value="SLR0110 PROTEIN"/>
    <property type="match status" value="1"/>
</dbReference>
<sequence length="284" mass="31308">MGKGDTRNEDQPGGKRGEMIVVCSAKGGIGRTVMAVNLAVALTKKNIQIGLLDGSFQFGDVALALDLHPTFTIKDIAENIESMDRYTLAGFLIQHSSGVKVLAAPERPEYADLVTPALIDRACDLLLSHHDYLIVDTGAGLQEKTLQFIEKADQIFVLTTLEMTAIKNTKLMLETLEVLGYKDKVQLIINRSTMDSVIKAPDVPDILGVESTIYVPNDFHLVSQSLNIGIPFVMNQAKTETAKAIFKMAEQLISRREISLFQPKQASFIQQLFHKTSKNITSIF</sequence>
<evidence type="ECO:0000256" key="1">
    <source>
        <dbReference type="ARBA" id="ARBA00022741"/>
    </source>
</evidence>
<proteinExistence type="predicted"/>
<keyword evidence="4" id="KW-1185">Reference proteome</keyword>
<reference evidence="4" key="1">
    <citation type="journal article" date="2019" name="Int. J. Syst. Evol. Microbiol.">
        <title>The Global Catalogue of Microorganisms (GCM) 10K type strain sequencing project: providing services to taxonomists for standard genome sequencing and annotation.</title>
        <authorList>
            <consortium name="The Broad Institute Genomics Platform"/>
            <consortium name="The Broad Institute Genome Sequencing Center for Infectious Disease"/>
            <person name="Wu L."/>
            <person name="Ma J."/>
        </authorList>
    </citation>
    <scope>NUCLEOTIDE SEQUENCE [LARGE SCALE GENOMIC DNA]</scope>
    <source>
        <strain evidence="4">CCUG 57113</strain>
    </source>
</reference>
<dbReference type="RefSeq" id="WP_209750520.1">
    <property type="nucleotide sequence ID" value="NZ_JBHSMH010000030.1"/>
</dbReference>
<keyword evidence="2" id="KW-0067">ATP-binding</keyword>
<dbReference type="InterPro" id="IPR027417">
    <property type="entry name" value="P-loop_NTPase"/>
</dbReference>
<keyword evidence="1" id="KW-0547">Nucleotide-binding</keyword>
<evidence type="ECO:0000256" key="2">
    <source>
        <dbReference type="ARBA" id="ARBA00022840"/>
    </source>
</evidence>
<evidence type="ECO:0000313" key="4">
    <source>
        <dbReference type="Proteomes" id="UP001596105"/>
    </source>
</evidence>
<dbReference type="Proteomes" id="UP001596105">
    <property type="component" value="Unassembled WGS sequence"/>
</dbReference>
<dbReference type="InterPro" id="IPR033756">
    <property type="entry name" value="YlxH/NBP35"/>
</dbReference>
<protein>
    <submittedName>
        <fullName evidence="3">CpaE family protein</fullName>
    </submittedName>
</protein>
<evidence type="ECO:0000313" key="3">
    <source>
        <dbReference type="EMBL" id="MFC5469339.1"/>
    </source>
</evidence>
<dbReference type="Gene3D" id="3.40.50.300">
    <property type="entry name" value="P-loop containing nucleotide triphosphate hydrolases"/>
    <property type="match status" value="1"/>
</dbReference>
<organism evidence="3 4">
    <name type="scientific">Cohnella suwonensis</name>
    <dbReference type="NCBI Taxonomy" id="696072"/>
    <lineage>
        <taxon>Bacteria</taxon>
        <taxon>Bacillati</taxon>
        <taxon>Bacillota</taxon>
        <taxon>Bacilli</taxon>
        <taxon>Bacillales</taxon>
        <taxon>Paenibacillaceae</taxon>
        <taxon>Cohnella</taxon>
    </lineage>
</organism>
<comment type="caution">
    <text evidence="3">The sequence shown here is derived from an EMBL/GenBank/DDBJ whole genome shotgun (WGS) entry which is preliminary data.</text>
</comment>